<protein>
    <recommendedName>
        <fullName evidence="5">DUF4005 domain-containing protein</fullName>
    </recommendedName>
</protein>
<evidence type="ECO:0000313" key="7">
    <source>
        <dbReference type="Proteomes" id="UP000734854"/>
    </source>
</evidence>
<keyword evidence="7" id="KW-1185">Reference proteome</keyword>
<dbReference type="SMART" id="SM00015">
    <property type="entry name" value="IQ"/>
    <property type="match status" value="2"/>
</dbReference>
<feature type="compositionally biased region" description="Polar residues" evidence="4">
    <location>
        <begin position="300"/>
        <end position="316"/>
    </location>
</feature>
<feature type="region of interest" description="Disordered" evidence="4">
    <location>
        <begin position="116"/>
        <end position="145"/>
    </location>
</feature>
<dbReference type="GO" id="GO:0005516">
    <property type="term" value="F:calmodulin binding"/>
    <property type="evidence" value="ECO:0007669"/>
    <property type="project" value="UniProtKB-KW"/>
</dbReference>
<feature type="compositionally biased region" description="Polar residues" evidence="4">
    <location>
        <begin position="386"/>
        <end position="418"/>
    </location>
</feature>
<dbReference type="PROSITE" id="PS50096">
    <property type="entry name" value="IQ"/>
    <property type="match status" value="2"/>
</dbReference>
<name>A0A8J5HEB3_ZINOF</name>
<dbReference type="InterPro" id="IPR025064">
    <property type="entry name" value="DUF4005"/>
</dbReference>
<dbReference type="InterPro" id="IPR000048">
    <property type="entry name" value="IQ_motif_EF-hand-BS"/>
</dbReference>
<dbReference type="Proteomes" id="UP000734854">
    <property type="component" value="Unassembled WGS sequence"/>
</dbReference>
<sequence>MADGQAIGRILTTEYTVSRDQQLVVVQPTVGQEAGFLPFPALPLELVSRSLAALVADLREEWGSHRGRRSSERMGRAARWLRGLLRGKKTGVGELPAEHKEKRRWGFGKSFREKERPQLLQQQKRGEPPSPAVSEERKGSHREMRLPYERAVMDEENQSKRAIAVAAATAVVAEAAVAAAQAAAVVVRLTSSGRPAAGIAAGKQEAAAIKIQSAFRGYLARRALRALRGLVKLQALVRGNIVRKQAAETLRCMQALVRVQARARASRAIGSETSASDKRPRTHAGLPTVDPYDQAVRANGTKSDNPCTLKRSSSKSTRMETVDSDRASAAAWNWLDRWMEERYWDSREAVRKAGSFVSTDDEKNAKILEVDTGKPQHSGHKKHQHQFSNLTPDHNSHSFTTAAESPSKHSSVQHSVPSPASVDIHQCLGSLMFPVEVMDYGESPQFFSASSRHGNARKGPFTPSKSECARSLFSGYSDYPNYMSNTESSKAKVRSQSAPKQRPELEKTGSTKRSSAHGYGQPVEGALAQRSSSLHAKFANKAYPGSGRLDRLGMPLKI</sequence>
<dbReference type="PANTHER" id="PTHR32295">
    <property type="entry name" value="IQ-DOMAIN 5-RELATED"/>
    <property type="match status" value="1"/>
</dbReference>
<feature type="region of interest" description="Disordered" evidence="4">
    <location>
        <begin position="267"/>
        <end position="322"/>
    </location>
</feature>
<evidence type="ECO:0000256" key="3">
    <source>
        <dbReference type="ARBA" id="ARBA00024378"/>
    </source>
</evidence>
<dbReference type="AlphaFoldDB" id="A0A8J5HEB3"/>
<feature type="region of interest" description="Disordered" evidence="4">
    <location>
        <begin position="485"/>
        <end position="528"/>
    </location>
</feature>
<feature type="region of interest" description="Disordered" evidence="4">
    <location>
        <begin position="539"/>
        <end position="558"/>
    </location>
</feature>
<evidence type="ECO:0000256" key="1">
    <source>
        <dbReference type="ARBA" id="ARBA00022860"/>
    </source>
</evidence>
<keyword evidence="1" id="KW-0112">Calmodulin-binding</keyword>
<evidence type="ECO:0000313" key="6">
    <source>
        <dbReference type="EMBL" id="KAG6522340.1"/>
    </source>
</evidence>
<feature type="domain" description="DUF4005" evidence="5">
    <location>
        <begin position="444"/>
        <end position="516"/>
    </location>
</feature>
<comment type="caution">
    <text evidence="6">The sequence shown here is derived from an EMBL/GenBank/DDBJ whole genome shotgun (WGS) entry which is preliminary data.</text>
</comment>
<organism evidence="6 7">
    <name type="scientific">Zingiber officinale</name>
    <name type="common">Ginger</name>
    <name type="synonym">Amomum zingiber</name>
    <dbReference type="NCBI Taxonomy" id="94328"/>
    <lineage>
        <taxon>Eukaryota</taxon>
        <taxon>Viridiplantae</taxon>
        <taxon>Streptophyta</taxon>
        <taxon>Embryophyta</taxon>
        <taxon>Tracheophyta</taxon>
        <taxon>Spermatophyta</taxon>
        <taxon>Magnoliopsida</taxon>
        <taxon>Liliopsida</taxon>
        <taxon>Zingiberales</taxon>
        <taxon>Zingiberaceae</taxon>
        <taxon>Zingiber</taxon>
    </lineage>
</organism>
<gene>
    <name evidence="6" type="ORF">ZIOFF_019479</name>
</gene>
<dbReference type="Pfam" id="PF00612">
    <property type="entry name" value="IQ"/>
    <property type="match status" value="1"/>
</dbReference>
<accession>A0A8J5HEB3</accession>
<dbReference type="Pfam" id="PF13178">
    <property type="entry name" value="DUF4005"/>
    <property type="match status" value="1"/>
</dbReference>
<evidence type="ECO:0000256" key="2">
    <source>
        <dbReference type="ARBA" id="ARBA00024341"/>
    </source>
</evidence>
<dbReference type="Gene3D" id="1.20.5.190">
    <property type="match status" value="1"/>
</dbReference>
<comment type="similarity">
    <text evidence="2">Belongs to the IQD family.</text>
</comment>
<feature type="region of interest" description="Disordered" evidence="4">
    <location>
        <begin position="372"/>
        <end position="418"/>
    </location>
</feature>
<comment type="subunit">
    <text evidence="3">Binds to multiple calmodulin (CaM) in the presence of Ca(2+) and CaM-like proteins.</text>
</comment>
<proteinExistence type="inferred from homology"/>
<evidence type="ECO:0000259" key="5">
    <source>
        <dbReference type="Pfam" id="PF13178"/>
    </source>
</evidence>
<dbReference type="PANTHER" id="PTHR32295:SF11">
    <property type="entry name" value="PROTEIN IQ-DOMAIN 22"/>
    <property type="match status" value="1"/>
</dbReference>
<dbReference type="EMBL" id="JACMSC010000005">
    <property type="protein sequence ID" value="KAG6522340.1"/>
    <property type="molecule type" value="Genomic_DNA"/>
</dbReference>
<reference evidence="6 7" key="1">
    <citation type="submission" date="2020-08" db="EMBL/GenBank/DDBJ databases">
        <title>Plant Genome Project.</title>
        <authorList>
            <person name="Zhang R.-G."/>
        </authorList>
    </citation>
    <scope>NUCLEOTIDE SEQUENCE [LARGE SCALE GENOMIC DNA]</scope>
    <source>
        <tissue evidence="6">Rhizome</tissue>
    </source>
</reference>
<feature type="compositionally biased region" description="Polar residues" evidence="4">
    <location>
        <begin position="485"/>
        <end position="499"/>
    </location>
</feature>
<evidence type="ECO:0000256" key="4">
    <source>
        <dbReference type="SAM" id="MobiDB-lite"/>
    </source>
</evidence>
<feature type="compositionally biased region" description="Basic and acidic residues" evidence="4">
    <location>
        <begin position="134"/>
        <end position="145"/>
    </location>
</feature>